<dbReference type="SUPFAM" id="SSF46785">
    <property type="entry name" value="Winged helix' DNA-binding domain"/>
    <property type="match status" value="1"/>
</dbReference>
<dbReference type="OrthoDB" id="9028214at2"/>
<dbReference type="PANTHER" id="PTHR43537:SF44">
    <property type="entry name" value="GNTR FAMILY REGULATORY PROTEIN"/>
    <property type="match status" value="1"/>
</dbReference>
<dbReference type="PROSITE" id="PS50949">
    <property type="entry name" value="HTH_GNTR"/>
    <property type="match status" value="1"/>
</dbReference>
<evidence type="ECO:0000259" key="4">
    <source>
        <dbReference type="PROSITE" id="PS50949"/>
    </source>
</evidence>
<dbReference type="PRINTS" id="PR00035">
    <property type="entry name" value="HTHGNTR"/>
</dbReference>
<dbReference type="InterPro" id="IPR011711">
    <property type="entry name" value="GntR_C"/>
</dbReference>
<accession>A0A1H5S6Z2</accession>
<sequence>MQRGVKPGKIGAMVSTLGAAIVRGEIEPGMALPPEHELEAHYGVGRSVVREAIKTLAAKGLVSVRPRHGTHVRPLHDWSLLDRDVLGWLRTGGGLDPALLAALEETRAIIEPAAAALAAARATPEDCARIDAALAAMEAGQHDPQAAIAADKAFHLAVLEATHNPVLRSFRGAIDAILSAVFDITVGVFAGNLPNHAAVAEAIAAHDPARARRAMEILLGYTHRHLLSGELIPPPQTR</sequence>
<dbReference type="EMBL" id="FNUY01000001">
    <property type="protein sequence ID" value="SEF46174.1"/>
    <property type="molecule type" value="Genomic_DNA"/>
</dbReference>
<evidence type="ECO:0000256" key="2">
    <source>
        <dbReference type="ARBA" id="ARBA00023125"/>
    </source>
</evidence>
<dbReference type="SMART" id="SM00895">
    <property type="entry name" value="FCD"/>
    <property type="match status" value="1"/>
</dbReference>
<feature type="domain" description="HTH gntR-type" evidence="4">
    <location>
        <begin position="7"/>
        <end position="75"/>
    </location>
</feature>
<evidence type="ECO:0000256" key="1">
    <source>
        <dbReference type="ARBA" id="ARBA00023015"/>
    </source>
</evidence>
<evidence type="ECO:0000256" key="3">
    <source>
        <dbReference type="ARBA" id="ARBA00023163"/>
    </source>
</evidence>
<dbReference type="InterPro" id="IPR000524">
    <property type="entry name" value="Tscrpt_reg_HTH_GntR"/>
</dbReference>
<name>A0A1H5S6Z2_9HYPH</name>
<dbReference type="CDD" id="cd07377">
    <property type="entry name" value="WHTH_GntR"/>
    <property type="match status" value="1"/>
</dbReference>
<reference evidence="5 6" key="1">
    <citation type="submission" date="2016-10" db="EMBL/GenBank/DDBJ databases">
        <authorList>
            <person name="de Groot N.N."/>
        </authorList>
    </citation>
    <scope>NUCLEOTIDE SEQUENCE [LARGE SCALE GENOMIC DNA]</scope>
    <source>
        <strain evidence="5 6">DSM 26656</strain>
    </source>
</reference>
<evidence type="ECO:0000313" key="6">
    <source>
        <dbReference type="Proteomes" id="UP000236743"/>
    </source>
</evidence>
<dbReference type="InterPro" id="IPR036388">
    <property type="entry name" value="WH-like_DNA-bd_sf"/>
</dbReference>
<dbReference type="InterPro" id="IPR008920">
    <property type="entry name" value="TF_FadR/GntR_C"/>
</dbReference>
<dbReference type="Pfam" id="PF00392">
    <property type="entry name" value="GntR"/>
    <property type="match status" value="1"/>
</dbReference>
<dbReference type="SUPFAM" id="SSF48008">
    <property type="entry name" value="GntR ligand-binding domain-like"/>
    <property type="match status" value="1"/>
</dbReference>
<keyword evidence="1" id="KW-0805">Transcription regulation</keyword>
<dbReference type="GO" id="GO:0003677">
    <property type="term" value="F:DNA binding"/>
    <property type="evidence" value="ECO:0007669"/>
    <property type="project" value="UniProtKB-KW"/>
</dbReference>
<dbReference type="Proteomes" id="UP000236743">
    <property type="component" value="Unassembled WGS sequence"/>
</dbReference>
<keyword evidence="3" id="KW-0804">Transcription</keyword>
<dbReference type="Gene3D" id="1.10.10.10">
    <property type="entry name" value="Winged helix-like DNA-binding domain superfamily/Winged helix DNA-binding domain"/>
    <property type="match status" value="1"/>
</dbReference>
<dbReference type="GO" id="GO:0003700">
    <property type="term" value="F:DNA-binding transcription factor activity"/>
    <property type="evidence" value="ECO:0007669"/>
    <property type="project" value="InterPro"/>
</dbReference>
<keyword evidence="2" id="KW-0238">DNA-binding</keyword>
<dbReference type="RefSeq" id="WP_103870577.1">
    <property type="nucleotide sequence ID" value="NZ_FNUY01000001.1"/>
</dbReference>
<dbReference type="Pfam" id="PF07729">
    <property type="entry name" value="FCD"/>
    <property type="match status" value="1"/>
</dbReference>
<proteinExistence type="predicted"/>
<organism evidence="5 6">
    <name type="scientific">Bosea lathyri</name>
    <dbReference type="NCBI Taxonomy" id="1036778"/>
    <lineage>
        <taxon>Bacteria</taxon>
        <taxon>Pseudomonadati</taxon>
        <taxon>Pseudomonadota</taxon>
        <taxon>Alphaproteobacteria</taxon>
        <taxon>Hyphomicrobiales</taxon>
        <taxon>Boseaceae</taxon>
        <taxon>Bosea</taxon>
    </lineage>
</organism>
<dbReference type="InterPro" id="IPR036390">
    <property type="entry name" value="WH_DNA-bd_sf"/>
</dbReference>
<gene>
    <name evidence="5" type="ORF">SAMN04488115_101158</name>
</gene>
<dbReference type="Gene3D" id="1.20.120.530">
    <property type="entry name" value="GntR ligand-binding domain-like"/>
    <property type="match status" value="1"/>
</dbReference>
<dbReference type="AlphaFoldDB" id="A0A1H5S6Z2"/>
<dbReference type="PANTHER" id="PTHR43537">
    <property type="entry name" value="TRANSCRIPTIONAL REGULATOR, GNTR FAMILY"/>
    <property type="match status" value="1"/>
</dbReference>
<dbReference type="SMART" id="SM00345">
    <property type="entry name" value="HTH_GNTR"/>
    <property type="match status" value="1"/>
</dbReference>
<protein>
    <submittedName>
        <fullName evidence="5">Transcriptional regulator, GntR family</fullName>
    </submittedName>
</protein>
<evidence type="ECO:0000313" key="5">
    <source>
        <dbReference type="EMBL" id="SEF46174.1"/>
    </source>
</evidence>
<keyword evidence="6" id="KW-1185">Reference proteome</keyword>